<accession>A0A479ZYF5</accession>
<dbReference type="RefSeq" id="WP_137667890.1">
    <property type="nucleotide sequence ID" value="NZ_BJCE01000099.1"/>
</dbReference>
<proteinExistence type="predicted"/>
<dbReference type="InterPro" id="IPR019239">
    <property type="entry name" value="VapB_antitoxin"/>
</dbReference>
<keyword evidence="2" id="KW-1185">Reference proteome</keyword>
<evidence type="ECO:0008006" key="3">
    <source>
        <dbReference type="Google" id="ProtNLM"/>
    </source>
</evidence>
<organism evidence="1 2">
    <name type="scientific">Sphaerospermopsis reniformis</name>
    <dbReference type="NCBI Taxonomy" id="531300"/>
    <lineage>
        <taxon>Bacteria</taxon>
        <taxon>Bacillati</taxon>
        <taxon>Cyanobacteriota</taxon>
        <taxon>Cyanophyceae</taxon>
        <taxon>Nostocales</taxon>
        <taxon>Aphanizomenonaceae</taxon>
        <taxon>Sphaerospermopsis</taxon>
    </lineage>
</organism>
<gene>
    <name evidence="1" type="ORF">SR1949_29320</name>
</gene>
<dbReference type="Proteomes" id="UP000300142">
    <property type="component" value="Unassembled WGS sequence"/>
</dbReference>
<sequence length="70" mass="8416">MMTNLEIDENLIKEALELSGYIDQSAVIAEALKQFIQRRKQQEIIELFGTIEYEDDYDYKQHRKIYNCQQ</sequence>
<reference evidence="2" key="1">
    <citation type="submission" date="2019-02" db="EMBL/GenBank/DDBJ databases">
        <title>Draft genome sequence of Sphaerospermopsis reniformis NIES-1949.</title>
        <authorList>
            <person name="Yamaguchi H."/>
            <person name="Suzuki S."/>
            <person name="Kawachi M."/>
        </authorList>
    </citation>
    <scope>NUCLEOTIDE SEQUENCE [LARGE SCALE GENOMIC DNA]</scope>
    <source>
        <strain evidence="2">NIES-1949</strain>
    </source>
</reference>
<comment type="caution">
    <text evidence="1">The sequence shown here is derived from an EMBL/GenBank/DDBJ whole genome shotgun (WGS) entry which is preliminary data.</text>
</comment>
<dbReference type="AlphaFoldDB" id="A0A479ZYF5"/>
<evidence type="ECO:0000313" key="2">
    <source>
        <dbReference type="Proteomes" id="UP000300142"/>
    </source>
</evidence>
<dbReference type="Pfam" id="PF09957">
    <property type="entry name" value="VapB_antitoxin"/>
    <property type="match status" value="1"/>
</dbReference>
<name>A0A479ZYF5_9CYAN</name>
<evidence type="ECO:0000313" key="1">
    <source>
        <dbReference type="EMBL" id="GCL37820.1"/>
    </source>
</evidence>
<protein>
    <recommendedName>
        <fullName evidence="3">Alanyl-tRNA synthetase</fullName>
    </recommendedName>
</protein>
<dbReference type="EMBL" id="BJCE01000099">
    <property type="protein sequence ID" value="GCL37820.1"/>
    <property type="molecule type" value="Genomic_DNA"/>
</dbReference>